<feature type="transmembrane region" description="Helical" evidence="8">
    <location>
        <begin position="18"/>
        <end position="43"/>
    </location>
</feature>
<comment type="caution">
    <text evidence="10">The sequence shown here is derived from an EMBL/GenBank/DDBJ whole genome shotgun (WGS) entry which is preliminary data.</text>
</comment>
<evidence type="ECO:0000259" key="9">
    <source>
        <dbReference type="PROSITE" id="PS50850"/>
    </source>
</evidence>
<evidence type="ECO:0000256" key="4">
    <source>
        <dbReference type="ARBA" id="ARBA00022692"/>
    </source>
</evidence>
<feature type="transmembrane region" description="Helical" evidence="8">
    <location>
        <begin position="186"/>
        <end position="208"/>
    </location>
</feature>
<keyword evidence="7 8" id="KW-0472">Membrane</keyword>
<dbReference type="GO" id="GO:0015293">
    <property type="term" value="F:symporter activity"/>
    <property type="evidence" value="ECO:0007669"/>
    <property type="project" value="UniProtKB-KW"/>
</dbReference>
<dbReference type="Pfam" id="PF07690">
    <property type="entry name" value="MFS_1"/>
    <property type="match status" value="1"/>
</dbReference>
<dbReference type="SUPFAM" id="SSF103473">
    <property type="entry name" value="MFS general substrate transporter"/>
    <property type="match status" value="1"/>
</dbReference>
<dbReference type="InterPro" id="IPR051084">
    <property type="entry name" value="H+-coupled_symporters"/>
</dbReference>
<keyword evidence="6 8" id="KW-1133">Transmembrane helix</keyword>
<evidence type="ECO:0000256" key="7">
    <source>
        <dbReference type="ARBA" id="ARBA00023136"/>
    </source>
</evidence>
<dbReference type="Gene3D" id="1.20.1250.20">
    <property type="entry name" value="MFS general substrate transporter like domains"/>
    <property type="match status" value="2"/>
</dbReference>
<dbReference type="AlphaFoldDB" id="A0A7Z0CZX2"/>
<proteinExistence type="predicted"/>
<dbReference type="InterPro" id="IPR011701">
    <property type="entry name" value="MFS"/>
</dbReference>
<accession>A0A7Z0CZX2</accession>
<dbReference type="InterPro" id="IPR020846">
    <property type="entry name" value="MFS_dom"/>
</dbReference>
<reference evidence="10 11" key="1">
    <citation type="submission" date="2020-07" db="EMBL/GenBank/DDBJ databases">
        <title>Sequencing the genomes of 1000 actinobacteria strains.</title>
        <authorList>
            <person name="Klenk H.-P."/>
        </authorList>
    </citation>
    <scope>NUCLEOTIDE SEQUENCE [LARGE SCALE GENOMIC DNA]</scope>
    <source>
        <strain evidence="10 11">DSM 26341</strain>
    </source>
</reference>
<organism evidence="10 11">
    <name type="scientific">Spelaeicoccus albus</name>
    <dbReference type="NCBI Taxonomy" id="1280376"/>
    <lineage>
        <taxon>Bacteria</taxon>
        <taxon>Bacillati</taxon>
        <taxon>Actinomycetota</taxon>
        <taxon>Actinomycetes</taxon>
        <taxon>Micrococcales</taxon>
        <taxon>Brevibacteriaceae</taxon>
        <taxon>Spelaeicoccus</taxon>
    </lineage>
</organism>
<dbReference type="GO" id="GO:0005886">
    <property type="term" value="C:plasma membrane"/>
    <property type="evidence" value="ECO:0007669"/>
    <property type="project" value="UniProtKB-SubCell"/>
</dbReference>
<feature type="transmembrane region" description="Helical" evidence="8">
    <location>
        <begin position="160"/>
        <end position="180"/>
    </location>
</feature>
<feature type="transmembrane region" description="Helical" evidence="8">
    <location>
        <begin position="90"/>
        <end position="111"/>
    </location>
</feature>
<feature type="transmembrane region" description="Helical" evidence="8">
    <location>
        <begin position="372"/>
        <end position="392"/>
    </location>
</feature>
<gene>
    <name evidence="10" type="ORF">BJY26_001067</name>
</gene>
<keyword evidence="2" id="KW-0813">Transport</keyword>
<feature type="domain" description="Major facilitator superfamily (MFS) profile" evidence="9">
    <location>
        <begin position="18"/>
        <end position="427"/>
    </location>
</feature>
<feature type="transmembrane region" description="Helical" evidence="8">
    <location>
        <begin position="279"/>
        <end position="298"/>
    </location>
</feature>
<keyword evidence="5" id="KW-0769">Symport</keyword>
<feature type="transmembrane region" description="Helical" evidence="8">
    <location>
        <begin position="240"/>
        <end position="259"/>
    </location>
</feature>
<dbReference type="Proteomes" id="UP000539111">
    <property type="component" value="Unassembled WGS sequence"/>
</dbReference>
<evidence type="ECO:0000256" key="8">
    <source>
        <dbReference type="SAM" id="Phobius"/>
    </source>
</evidence>
<comment type="subcellular location">
    <subcellularLocation>
        <location evidence="1">Cell membrane</location>
        <topology evidence="1">Multi-pass membrane protein</topology>
    </subcellularLocation>
</comment>
<protein>
    <submittedName>
        <fullName evidence="10">MHS family proline/betaine transporter-like MFS transporter</fullName>
    </submittedName>
</protein>
<name>A0A7Z0CZX2_9MICO</name>
<dbReference type="EMBL" id="JACBZP010000001">
    <property type="protein sequence ID" value="NYI66761.1"/>
    <property type="molecule type" value="Genomic_DNA"/>
</dbReference>
<evidence type="ECO:0000256" key="1">
    <source>
        <dbReference type="ARBA" id="ARBA00004651"/>
    </source>
</evidence>
<dbReference type="PROSITE" id="PS50850">
    <property type="entry name" value="MFS"/>
    <property type="match status" value="1"/>
</dbReference>
<feature type="transmembrane region" description="Helical" evidence="8">
    <location>
        <begin position="55"/>
        <end position="78"/>
    </location>
</feature>
<evidence type="ECO:0000256" key="6">
    <source>
        <dbReference type="ARBA" id="ARBA00022989"/>
    </source>
</evidence>
<sequence length="427" mass="45349">MSIPADKATKQPMGATRIIVAACVGNALEWYDIAVYSFFAVYIAKAFFTNADPAVSLVLTLGTFGVSFLIRPLGALVLGSFADRAGRKPALTLSLGLMVVGTLLICIMPPYATIGVLAPIGILIARLIQGFAAGGEFGSSTALMVEHLPGRRGFAASWQFASQAMSSLLAALIGTGLTTLMSSEDLYSWGFRIPFIVGLLVGPVGIYIRRHVPEPAESAAVISSRVAGRPVRTVFARQKLLVLLVIGVLAVTTCLNYMITYIPTYAIKTLHLPDSSGFIATIVAGVVLLIVAPIAGHYSDRIGQLTIMLPAAGLILVFIYPMFAWMVAWPVLAVLLVVLFFMALFKGAYYGPMAAIMASIFPPETRATGMALGYNVGVTIFGGFTPLVATWLINTTGNDMAPSFWVIFAAVVSTVSLIGIWKKLGAR</sequence>
<evidence type="ECO:0000256" key="5">
    <source>
        <dbReference type="ARBA" id="ARBA00022847"/>
    </source>
</evidence>
<evidence type="ECO:0000256" key="3">
    <source>
        <dbReference type="ARBA" id="ARBA00022475"/>
    </source>
</evidence>
<evidence type="ECO:0000313" key="11">
    <source>
        <dbReference type="Proteomes" id="UP000539111"/>
    </source>
</evidence>
<feature type="transmembrane region" description="Helical" evidence="8">
    <location>
        <begin position="329"/>
        <end position="351"/>
    </location>
</feature>
<evidence type="ECO:0000313" key="10">
    <source>
        <dbReference type="EMBL" id="NYI66761.1"/>
    </source>
</evidence>
<feature type="transmembrane region" description="Helical" evidence="8">
    <location>
        <begin position="305"/>
        <end position="323"/>
    </location>
</feature>
<keyword evidence="3" id="KW-1003">Cell membrane</keyword>
<evidence type="ECO:0000256" key="2">
    <source>
        <dbReference type="ARBA" id="ARBA00022448"/>
    </source>
</evidence>
<feature type="transmembrane region" description="Helical" evidence="8">
    <location>
        <begin position="404"/>
        <end position="421"/>
    </location>
</feature>
<dbReference type="RefSeq" id="WP_179426321.1">
    <property type="nucleotide sequence ID" value="NZ_JACBZP010000001.1"/>
</dbReference>
<keyword evidence="11" id="KW-1185">Reference proteome</keyword>
<dbReference type="PANTHER" id="PTHR43528:SF1">
    <property type="entry name" value="ALPHA-KETOGLUTARATE PERMEASE"/>
    <property type="match status" value="1"/>
</dbReference>
<dbReference type="PANTHER" id="PTHR43528">
    <property type="entry name" value="ALPHA-KETOGLUTARATE PERMEASE"/>
    <property type="match status" value="1"/>
</dbReference>
<dbReference type="InterPro" id="IPR036259">
    <property type="entry name" value="MFS_trans_sf"/>
</dbReference>
<keyword evidence="4 8" id="KW-0812">Transmembrane</keyword>
<feature type="transmembrane region" description="Helical" evidence="8">
    <location>
        <begin position="117"/>
        <end position="139"/>
    </location>
</feature>